<evidence type="ECO:0008006" key="3">
    <source>
        <dbReference type="Google" id="ProtNLM"/>
    </source>
</evidence>
<accession>A0A9W6HXC5</accession>
<protein>
    <recommendedName>
        <fullName evidence="3">XRE family transcriptional regulator</fullName>
    </recommendedName>
</protein>
<evidence type="ECO:0000313" key="1">
    <source>
        <dbReference type="EMBL" id="GLK07822.1"/>
    </source>
</evidence>
<gene>
    <name evidence="1" type="ORF">GCM10017600_12270</name>
</gene>
<dbReference type="Gene3D" id="1.25.40.10">
    <property type="entry name" value="Tetratricopeptide repeat domain"/>
    <property type="match status" value="1"/>
</dbReference>
<dbReference type="InterPro" id="IPR011990">
    <property type="entry name" value="TPR-like_helical_dom_sf"/>
</dbReference>
<dbReference type="AlphaFoldDB" id="A0A9W6HXC5"/>
<reference evidence="1" key="1">
    <citation type="journal article" date="2014" name="Int. J. Syst. Evol. Microbiol.">
        <title>Complete genome sequence of Corynebacterium casei LMG S-19264T (=DSM 44701T), isolated from a smear-ripened cheese.</title>
        <authorList>
            <consortium name="US DOE Joint Genome Institute (JGI-PGF)"/>
            <person name="Walter F."/>
            <person name="Albersmeier A."/>
            <person name="Kalinowski J."/>
            <person name="Ruckert C."/>
        </authorList>
    </citation>
    <scope>NUCLEOTIDE SEQUENCE</scope>
    <source>
        <strain evidence="1">VKM Ac-2007</strain>
    </source>
</reference>
<keyword evidence="2" id="KW-1185">Reference proteome</keyword>
<dbReference type="Proteomes" id="UP001143474">
    <property type="component" value="Unassembled WGS sequence"/>
</dbReference>
<comment type="caution">
    <text evidence="1">The sequence shown here is derived from an EMBL/GenBank/DDBJ whole genome shotgun (WGS) entry which is preliminary data.</text>
</comment>
<sequence length="415" mass="45661">MARALTEAADERTRDRLPARQSITRMIKDWEAGRHKPKDPYRLLYCRVLGVSEDELFDEGAGPSAGREEDDVLRREFLSASVAAIGITAVPMPLGDLSRGRRVNDELVVSLRRRFARLRRIDDYLGGAETYPLYAAELERTSVLVNEASYTEATGRALLGVISEQAQQAGWAAFDAGWQNKARQLFKRSLSAAVDAGDTALLANSLAFLAYQKVSAGSPGTQEADASCRIAESGTPPTVRALLLERAAWAYASEGQHYQAEVERSLEQAGEALEEGRSEPGPDWAIWVDRLELQIMTGRCWVALGRPKNAIPVLERALAGYDDTHARDKSLYMTWLAEAYLGVGEVEQASAVLSRSLDLSIDVASVRPRQRVESVLGRLGKRRSLPCVTELFDRTATLSSSSAIPDMEPTHRQLS</sequence>
<dbReference type="RefSeq" id="WP_271216320.1">
    <property type="nucleotide sequence ID" value="NZ_BAAAVD010000033.1"/>
</dbReference>
<organism evidence="1 2">
    <name type="scientific">Streptosporangium carneum</name>
    <dbReference type="NCBI Taxonomy" id="47481"/>
    <lineage>
        <taxon>Bacteria</taxon>
        <taxon>Bacillati</taxon>
        <taxon>Actinomycetota</taxon>
        <taxon>Actinomycetes</taxon>
        <taxon>Streptosporangiales</taxon>
        <taxon>Streptosporangiaceae</taxon>
        <taxon>Streptosporangium</taxon>
    </lineage>
</organism>
<evidence type="ECO:0000313" key="2">
    <source>
        <dbReference type="Proteomes" id="UP001143474"/>
    </source>
</evidence>
<reference evidence="1" key="2">
    <citation type="submission" date="2023-01" db="EMBL/GenBank/DDBJ databases">
        <authorList>
            <person name="Sun Q."/>
            <person name="Evtushenko L."/>
        </authorList>
    </citation>
    <scope>NUCLEOTIDE SEQUENCE</scope>
    <source>
        <strain evidence="1">VKM Ac-2007</strain>
    </source>
</reference>
<dbReference type="SUPFAM" id="SSF48452">
    <property type="entry name" value="TPR-like"/>
    <property type="match status" value="1"/>
</dbReference>
<dbReference type="EMBL" id="BSEV01000001">
    <property type="protein sequence ID" value="GLK07822.1"/>
    <property type="molecule type" value="Genomic_DNA"/>
</dbReference>
<name>A0A9W6HXC5_9ACTN</name>
<proteinExistence type="predicted"/>